<dbReference type="PANTHER" id="PTHR23407:SF1">
    <property type="entry name" value="5-FORMYLTETRAHYDROFOLATE CYCLO-LIGASE"/>
    <property type="match status" value="1"/>
</dbReference>
<evidence type="ECO:0000313" key="8">
    <source>
        <dbReference type="Proteomes" id="UP000187013"/>
    </source>
</evidence>
<dbReference type="GO" id="GO:0005524">
    <property type="term" value="F:ATP binding"/>
    <property type="evidence" value="ECO:0007669"/>
    <property type="project" value="UniProtKB-KW"/>
</dbReference>
<dbReference type="OrthoDB" id="2015992at2759"/>
<comment type="catalytic activity">
    <reaction evidence="4">
        <text>(6S)-5-formyl-5,6,7,8-tetrahydrofolate + ATP = (6R)-5,10-methenyltetrahydrofolate + ADP + phosphate</text>
        <dbReference type="Rhea" id="RHEA:10488"/>
        <dbReference type="ChEBI" id="CHEBI:30616"/>
        <dbReference type="ChEBI" id="CHEBI:43474"/>
        <dbReference type="ChEBI" id="CHEBI:57455"/>
        <dbReference type="ChEBI" id="CHEBI:57457"/>
        <dbReference type="ChEBI" id="CHEBI:456216"/>
        <dbReference type="EC" id="6.3.3.2"/>
    </reaction>
</comment>
<reference evidence="7 8" key="1">
    <citation type="submission" date="2016-08" db="EMBL/GenBank/DDBJ databases">
        <title>Draft genome sequence of allopolyploid Zygosaccharomyces rouxii.</title>
        <authorList>
            <person name="Watanabe J."/>
            <person name="Uehara K."/>
            <person name="Mogi Y."/>
            <person name="Tsukioka Y."/>
        </authorList>
    </citation>
    <scope>NUCLEOTIDE SEQUENCE [LARGE SCALE GENOMIC DNA]</scope>
    <source>
        <strain evidence="7 8">NBRC 110957</strain>
    </source>
</reference>
<dbReference type="Gene3D" id="3.40.50.10420">
    <property type="entry name" value="NagB/RpiA/CoA transferase-like"/>
    <property type="match status" value="1"/>
</dbReference>
<name>A0A1Q3A4M9_ZYGRO</name>
<dbReference type="GO" id="GO:0035999">
    <property type="term" value="P:tetrahydrofolate interconversion"/>
    <property type="evidence" value="ECO:0007669"/>
    <property type="project" value="TreeGrafter"/>
</dbReference>
<dbReference type="Proteomes" id="UP000187013">
    <property type="component" value="Unassembled WGS sequence"/>
</dbReference>
<evidence type="ECO:0000313" key="7">
    <source>
        <dbReference type="EMBL" id="GAV50593.1"/>
    </source>
</evidence>
<feature type="binding site" evidence="6">
    <location>
        <position position="47"/>
    </location>
    <ligand>
        <name>substrate</name>
    </ligand>
</feature>
<dbReference type="PIRSF" id="PIRSF006806">
    <property type="entry name" value="FTHF_cligase"/>
    <property type="match status" value="1"/>
</dbReference>
<dbReference type="Pfam" id="PF01812">
    <property type="entry name" value="5-FTHF_cyc-lig"/>
    <property type="match status" value="1"/>
</dbReference>
<organism evidence="7 8">
    <name type="scientific">Zygosaccharomyces rouxii</name>
    <dbReference type="NCBI Taxonomy" id="4956"/>
    <lineage>
        <taxon>Eukaryota</taxon>
        <taxon>Fungi</taxon>
        <taxon>Dikarya</taxon>
        <taxon>Ascomycota</taxon>
        <taxon>Saccharomycotina</taxon>
        <taxon>Saccharomycetes</taxon>
        <taxon>Saccharomycetales</taxon>
        <taxon>Saccharomycetaceae</taxon>
        <taxon>Zygosaccharomyces</taxon>
    </lineage>
</organism>
<dbReference type="GO" id="GO:0009396">
    <property type="term" value="P:folic acid-containing compound biosynthetic process"/>
    <property type="evidence" value="ECO:0007669"/>
    <property type="project" value="EnsemblFungi"/>
</dbReference>
<comment type="similarity">
    <text evidence="1">Belongs to the 5-formyltetrahydrofolate cyclo-ligase family.</text>
</comment>
<dbReference type="PANTHER" id="PTHR23407">
    <property type="entry name" value="ATPASE INHIBITOR/5-FORMYLTETRAHYDROFOLATE CYCLO-LIGASE"/>
    <property type="match status" value="1"/>
</dbReference>
<evidence type="ECO:0000256" key="6">
    <source>
        <dbReference type="PIRSR" id="PIRSR006806-1"/>
    </source>
</evidence>
<feature type="binding site" evidence="6">
    <location>
        <begin position="152"/>
        <end position="160"/>
    </location>
    <ligand>
        <name>ATP</name>
        <dbReference type="ChEBI" id="CHEBI:30616"/>
    </ligand>
</feature>
<dbReference type="OMA" id="STIYPCQ"/>
<feature type="binding site" evidence="6">
    <location>
        <begin position="3"/>
        <end position="7"/>
    </location>
    <ligand>
        <name>ATP</name>
        <dbReference type="ChEBI" id="CHEBI:30616"/>
    </ligand>
</feature>
<dbReference type="eggNOG" id="KOG3093">
    <property type="taxonomic scope" value="Eukaryota"/>
</dbReference>
<dbReference type="InterPro" id="IPR037171">
    <property type="entry name" value="NagB/RpiA_transferase-like"/>
</dbReference>
<evidence type="ECO:0000256" key="1">
    <source>
        <dbReference type="ARBA" id="ARBA00010638"/>
    </source>
</evidence>
<dbReference type="SUPFAM" id="SSF100950">
    <property type="entry name" value="NagB/RpiA/CoA transferase-like"/>
    <property type="match status" value="1"/>
</dbReference>
<dbReference type="GO" id="GO:0030272">
    <property type="term" value="F:5-formyltetrahydrofolate cyclo-ligase activity"/>
    <property type="evidence" value="ECO:0007669"/>
    <property type="project" value="UniProtKB-EC"/>
</dbReference>
<accession>A0A1Q3A4M9</accession>
<evidence type="ECO:0000256" key="2">
    <source>
        <dbReference type="ARBA" id="ARBA00022741"/>
    </source>
</evidence>
<evidence type="ECO:0000256" key="4">
    <source>
        <dbReference type="ARBA" id="ARBA00036539"/>
    </source>
</evidence>
<protein>
    <recommendedName>
        <fullName evidence="5">5-formyltetrahydrofolate cyclo-ligase</fullName>
        <ecNumber evidence="5">6.3.3.2</ecNumber>
    </recommendedName>
</protein>
<dbReference type="GO" id="GO:0005739">
    <property type="term" value="C:mitochondrion"/>
    <property type="evidence" value="ECO:0007669"/>
    <property type="project" value="TreeGrafter"/>
</dbReference>
<feature type="binding site" evidence="6">
    <location>
        <position position="53"/>
    </location>
    <ligand>
        <name>substrate</name>
    </ligand>
</feature>
<proteinExistence type="inferred from homology"/>
<keyword evidence="3 6" id="KW-0067">ATP-binding</keyword>
<dbReference type="EMBL" id="BDGX01000026">
    <property type="protein sequence ID" value="GAV50593.1"/>
    <property type="molecule type" value="Genomic_DNA"/>
</dbReference>
<sequence length="215" mass="24100">MSKKAVRLAVKEALHKVTSKEVEIQSRCIASALRPLLESHHDVACYMSMDQGEIDTSYLMEWLFEQGKKVYLPRCTSTTKTGQVPLRAVGASGGHPHLTFHSMDSWEKVKLLEPRGKYNLREPEAESPAPLPPRLDVMLVPGLAFDPSRGTRLGHGAGYYDDFFQRYQLQHKGEKPLLVGLALIEQLRGSIPTDSHDWTMDCIVSGDGKVQWITN</sequence>
<dbReference type="AlphaFoldDB" id="A0A1Q3A4M9"/>
<dbReference type="InterPro" id="IPR024185">
    <property type="entry name" value="FTHF_cligase-like_sf"/>
</dbReference>
<keyword evidence="2 6" id="KW-0547">Nucleotide-binding</keyword>
<evidence type="ECO:0000256" key="3">
    <source>
        <dbReference type="ARBA" id="ARBA00022840"/>
    </source>
</evidence>
<comment type="caution">
    <text evidence="7">The sequence shown here is derived from an EMBL/GenBank/DDBJ whole genome shotgun (WGS) entry which is preliminary data.</text>
</comment>
<dbReference type="InterPro" id="IPR002698">
    <property type="entry name" value="FTHF_cligase"/>
</dbReference>
<evidence type="ECO:0000256" key="5">
    <source>
        <dbReference type="ARBA" id="ARBA00038966"/>
    </source>
</evidence>
<gene>
    <name evidence="7" type="ORF">ZYGR_0Z00160</name>
</gene>
<dbReference type="EC" id="6.3.3.2" evidence="5"/>